<feature type="transmembrane region" description="Helical" evidence="5">
    <location>
        <begin position="20"/>
        <end position="52"/>
    </location>
</feature>
<evidence type="ECO:0000256" key="2">
    <source>
        <dbReference type="ARBA" id="ARBA00022692"/>
    </source>
</evidence>
<dbReference type="PANTHER" id="PTHR37422:SF21">
    <property type="entry name" value="EXOQ-LIKE PROTEIN"/>
    <property type="match status" value="1"/>
</dbReference>
<feature type="transmembrane region" description="Helical" evidence="5">
    <location>
        <begin position="102"/>
        <end position="120"/>
    </location>
</feature>
<feature type="transmembrane region" description="Helical" evidence="5">
    <location>
        <begin position="364"/>
        <end position="383"/>
    </location>
</feature>
<evidence type="ECO:0000256" key="3">
    <source>
        <dbReference type="ARBA" id="ARBA00022989"/>
    </source>
</evidence>
<dbReference type="EMBL" id="RFLY01000007">
    <property type="protein sequence ID" value="RMH93119.1"/>
    <property type="molecule type" value="Genomic_DNA"/>
</dbReference>
<organism evidence="7 8">
    <name type="scientific">Solilutibacter pythonis</name>
    <dbReference type="NCBI Taxonomy" id="2483112"/>
    <lineage>
        <taxon>Bacteria</taxon>
        <taxon>Pseudomonadati</taxon>
        <taxon>Pseudomonadota</taxon>
        <taxon>Gammaproteobacteria</taxon>
        <taxon>Lysobacterales</taxon>
        <taxon>Lysobacteraceae</taxon>
        <taxon>Solilutibacter</taxon>
    </lineage>
</organism>
<keyword evidence="3 5" id="KW-1133">Transmembrane helix</keyword>
<feature type="transmembrane region" description="Helical" evidence="5">
    <location>
        <begin position="64"/>
        <end position="82"/>
    </location>
</feature>
<sequence>MTTAPAPVSPDPPAPTGWRWAPWWVLAYVAFWPAARVSEAILSLGAIVALLLLAKARFRHGERLLSHAAWALTTALFFAYWLPQLFSTFDAIEPARALKKVLAGLRYLPFLWLVAIAVATADGRRKVFGGIVVVMLAWTLDLLVQGVSGGQASPLNGALDGLYEMVRGKSMCDGQAERGLDRLNGVFGTCNPVLGVLLASFSAFVLFAGWRVFGVRGWLLGAVLVGIAVLLAGARASWLTYALVLLFSGWHVLGWKKLLPLFAGGALVLVALALVHAPMRERIERTALLMQGSEAGVNSALSGRGRIWSAAGCMIREHPVNGVGVRDFRRAWAGCDPEPGVQPAWGEGPALHAHQLLLEILSETGFLGLFLWLAGAALAWRAWRWATPAARQRARPAMLALGVTTFPFNTHLAFHSAFWGGVFLLLVALYAGSLLARDETVAP</sequence>
<feature type="transmembrane region" description="Helical" evidence="5">
    <location>
        <begin position="192"/>
        <end position="210"/>
    </location>
</feature>
<evidence type="ECO:0000259" key="6">
    <source>
        <dbReference type="Pfam" id="PF04932"/>
    </source>
</evidence>
<dbReference type="GO" id="GO:0016020">
    <property type="term" value="C:membrane"/>
    <property type="evidence" value="ECO:0007669"/>
    <property type="project" value="UniProtKB-SubCell"/>
</dbReference>
<keyword evidence="2 5" id="KW-0812">Transmembrane</keyword>
<evidence type="ECO:0000256" key="1">
    <source>
        <dbReference type="ARBA" id="ARBA00004141"/>
    </source>
</evidence>
<dbReference type="Proteomes" id="UP000275012">
    <property type="component" value="Unassembled WGS sequence"/>
</dbReference>
<feature type="transmembrane region" description="Helical" evidence="5">
    <location>
        <begin position="217"/>
        <end position="238"/>
    </location>
</feature>
<feature type="domain" description="O-antigen ligase-related" evidence="6">
    <location>
        <begin position="221"/>
        <end position="373"/>
    </location>
</feature>
<name>A0A3M2I0G1_9GAMM</name>
<feature type="transmembrane region" description="Helical" evidence="5">
    <location>
        <begin position="417"/>
        <end position="436"/>
    </location>
</feature>
<evidence type="ECO:0000256" key="5">
    <source>
        <dbReference type="SAM" id="Phobius"/>
    </source>
</evidence>
<dbReference type="InterPro" id="IPR007016">
    <property type="entry name" value="O-antigen_ligase-rel_domated"/>
</dbReference>
<gene>
    <name evidence="7" type="ORF">EBB59_06145</name>
</gene>
<comment type="caution">
    <text evidence="7">The sequence shown here is derived from an EMBL/GenBank/DDBJ whole genome shotgun (WGS) entry which is preliminary data.</text>
</comment>
<dbReference type="GO" id="GO:0016874">
    <property type="term" value="F:ligase activity"/>
    <property type="evidence" value="ECO:0007669"/>
    <property type="project" value="UniProtKB-KW"/>
</dbReference>
<evidence type="ECO:0000256" key="4">
    <source>
        <dbReference type="ARBA" id="ARBA00023136"/>
    </source>
</evidence>
<dbReference type="PANTHER" id="PTHR37422">
    <property type="entry name" value="TEICHURONIC ACID BIOSYNTHESIS PROTEIN TUAE"/>
    <property type="match status" value="1"/>
</dbReference>
<feature type="transmembrane region" description="Helical" evidence="5">
    <location>
        <begin position="127"/>
        <end position="147"/>
    </location>
</feature>
<feature type="transmembrane region" description="Helical" evidence="5">
    <location>
        <begin position="258"/>
        <end position="275"/>
    </location>
</feature>
<evidence type="ECO:0000313" key="8">
    <source>
        <dbReference type="Proteomes" id="UP000275012"/>
    </source>
</evidence>
<keyword evidence="4 5" id="KW-0472">Membrane</keyword>
<accession>A0A3M2I0G1</accession>
<reference evidence="7 8" key="1">
    <citation type="submission" date="2018-10" db="EMBL/GenBank/DDBJ databases">
        <title>Proposal of Lysobacter pythonis sp. nov. isolated from royal pythons (Python regius).</title>
        <authorList>
            <person name="Hans-Juergen B."/>
            <person name="Huptas C."/>
            <person name="Sandra B."/>
            <person name="Igor L."/>
            <person name="Joachim S."/>
            <person name="Siegfried S."/>
            <person name="Mareike W."/>
            <person name="Peter K."/>
        </authorList>
    </citation>
    <scope>NUCLEOTIDE SEQUENCE [LARGE SCALE GENOMIC DNA]</scope>
    <source>
        <strain evidence="7 8">4284/11</strain>
    </source>
</reference>
<proteinExistence type="predicted"/>
<dbReference type="AlphaFoldDB" id="A0A3M2I0G1"/>
<dbReference type="InterPro" id="IPR051533">
    <property type="entry name" value="WaaL-like"/>
</dbReference>
<protein>
    <submittedName>
        <fullName evidence="7">O-antigen ligase family protein</fullName>
    </submittedName>
</protein>
<keyword evidence="7" id="KW-0436">Ligase</keyword>
<dbReference type="Pfam" id="PF04932">
    <property type="entry name" value="Wzy_C"/>
    <property type="match status" value="1"/>
</dbReference>
<dbReference type="RefSeq" id="WP_122101279.1">
    <property type="nucleotide sequence ID" value="NZ_RFLY01000007.1"/>
</dbReference>
<comment type="subcellular location">
    <subcellularLocation>
        <location evidence="1">Membrane</location>
        <topology evidence="1">Multi-pass membrane protein</topology>
    </subcellularLocation>
</comment>
<dbReference type="OrthoDB" id="8554812at2"/>
<keyword evidence="8" id="KW-1185">Reference proteome</keyword>
<evidence type="ECO:0000313" key="7">
    <source>
        <dbReference type="EMBL" id="RMH93119.1"/>
    </source>
</evidence>